<evidence type="ECO:0000256" key="7">
    <source>
        <dbReference type="ARBA" id="ARBA00035293"/>
    </source>
</evidence>
<dbReference type="FunFam" id="2.40.50.140:FF:000011">
    <property type="entry name" value="30S ribosomal protein S1"/>
    <property type="match status" value="1"/>
</dbReference>
<feature type="domain" description="S1 motif" evidence="9">
    <location>
        <begin position="204"/>
        <end position="272"/>
    </location>
</feature>
<evidence type="ECO:0000259" key="9">
    <source>
        <dbReference type="PROSITE" id="PS50126"/>
    </source>
</evidence>
<evidence type="ECO:0000256" key="4">
    <source>
        <dbReference type="ARBA" id="ARBA00022980"/>
    </source>
</evidence>
<dbReference type="GO" id="GO:0006412">
    <property type="term" value="P:translation"/>
    <property type="evidence" value="ECO:0007669"/>
    <property type="project" value="InterPro"/>
</dbReference>
<keyword evidence="5" id="KW-0687">Ribonucleoprotein</keyword>
<dbReference type="NCBIfam" id="TIGR00717">
    <property type="entry name" value="rpsA"/>
    <property type="match status" value="1"/>
</dbReference>
<dbReference type="InterPro" id="IPR003029">
    <property type="entry name" value="S1_domain"/>
</dbReference>
<evidence type="ECO:0000256" key="5">
    <source>
        <dbReference type="ARBA" id="ARBA00023274"/>
    </source>
</evidence>
<feature type="domain" description="S1 motif" evidence="9">
    <location>
        <begin position="37"/>
        <end position="99"/>
    </location>
</feature>
<dbReference type="InterPro" id="IPR000110">
    <property type="entry name" value="Ribosomal_bS1"/>
</dbReference>
<dbReference type="InterPro" id="IPR050437">
    <property type="entry name" value="Ribos_protein_bS1-like"/>
</dbReference>
<evidence type="ECO:0000313" key="10">
    <source>
        <dbReference type="EMBL" id="HIS71038.1"/>
    </source>
</evidence>
<comment type="caution">
    <text evidence="10">The sequence shown here is derived from an EMBL/GenBank/DDBJ whole genome shotgun (WGS) entry which is preliminary data.</text>
</comment>
<evidence type="ECO:0000313" key="11">
    <source>
        <dbReference type="Proteomes" id="UP000886742"/>
    </source>
</evidence>
<organism evidence="10 11">
    <name type="scientific">Candidatus Enterousia intestinigallinarum</name>
    <dbReference type="NCBI Taxonomy" id="2840790"/>
    <lineage>
        <taxon>Bacteria</taxon>
        <taxon>Pseudomonadati</taxon>
        <taxon>Pseudomonadota</taxon>
        <taxon>Alphaproteobacteria</taxon>
        <taxon>Candidatus Enterousia</taxon>
    </lineage>
</organism>
<sequence length="566" mass="62173">MNFFMKDLSKDLFNPISGEDFVQMFTKDYGTQETLQGYATKGTVKDIRGDFAIVDVGLKSEGRVPLKEFGASVPAVGDIIDVFVERYESREGTAVLSYTKARAEKAWKELEKTVAEGIDPEGTIIDVVRGGYTVDINGVFAFMPSSQVDHKPVRDPKSLIGLKDKFRVLKMDALRTNAIVSRRAIQADTIAAAQREAMKNISLGAVIEGTVKNITDYGVFVDLGGIDGLLHVTDLSWKRVNHPRELVHVGQKIKVKVIQFDPESHRISLGAKQLEEDPWENASRAFNVGDTVSGKVSSLTDYGAFIDLGNNIEGLVHMSELSWTNKNIHPSKVLQVGQDVNVVVLGIDQEKRRISLGYKQLQPNPWKQFAETHNVGDVVTGPIKNTTEFGLFVALTPELDGMVHISDLSWNKLDEEELKKFVRGQEVTAKILDINPEKERITLGIKQLTEGADSNNASLKKGAVVSGTVSEVTPDELILALPNDIKGVIRRTDLSREKSEQDTSKFKIGDTVEASVVSVDNNVVKLSIRALQVTLEKQAVKEYANQADSGSVLGDILGAAIENSKK</sequence>
<dbReference type="Proteomes" id="UP000886742">
    <property type="component" value="Unassembled WGS sequence"/>
</dbReference>
<dbReference type="AlphaFoldDB" id="A0A9D1FH63"/>
<comment type="function">
    <text evidence="6">Binds mRNA; thus facilitating recognition of the initiation point. It is needed to translate mRNA with a short Shine-Dalgarno (SD) purine-rich sequence.</text>
</comment>
<dbReference type="SUPFAM" id="SSF50249">
    <property type="entry name" value="Nucleic acid-binding proteins"/>
    <property type="match status" value="6"/>
</dbReference>
<keyword evidence="3" id="KW-0694">RNA-binding</keyword>
<dbReference type="EMBL" id="DVJI01000012">
    <property type="protein sequence ID" value="HIS71038.1"/>
    <property type="molecule type" value="Genomic_DNA"/>
</dbReference>
<protein>
    <recommendedName>
        <fullName evidence="7">Small ribosomal subunit protein bS1</fullName>
    </recommendedName>
    <alternativeName>
        <fullName evidence="8">30S ribosomal protein S1</fullName>
    </alternativeName>
</protein>
<feature type="domain" description="S1 motif" evidence="9">
    <location>
        <begin position="117"/>
        <end position="183"/>
    </location>
</feature>
<dbReference type="PRINTS" id="PR00681">
    <property type="entry name" value="RIBOSOMALS1"/>
</dbReference>
<dbReference type="GO" id="GO:0003735">
    <property type="term" value="F:structural constituent of ribosome"/>
    <property type="evidence" value="ECO:0007669"/>
    <property type="project" value="InterPro"/>
</dbReference>
<dbReference type="GO" id="GO:0022627">
    <property type="term" value="C:cytosolic small ribosomal subunit"/>
    <property type="evidence" value="ECO:0007669"/>
    <property type="project" value="TreeGrafter"/>
</dbReference>
<dbReference type="FunFam" id="2.40.50.140:FF:000018">
    <property type="entry name" value="30S ribosomal protein S1"/>
    <property type="match status" value="1"/>
</dbReference>
<gene>
    <name evidence="10" type="ORF">IAD02_03570</name>
</gene>
<evidence type="ECO:0000256" key="2">
    <source>
        <dbReference type="ARBA" id="ARBA00022737"/>
    </source>
</evidence>
<evidence type="ECO:0000256" key="1">
    <source>
        <dbReference type="ARBA" id="ARBA00006767"/>
    </source>
</evidence>
<keyword evidence="4 10" id="KW-0689">Ribosomal protein</keyword>
<dbReference type="PANTHER" id="PTHR10724">
    <property type="entry name" value="30S RIBOSOMAL PROTEIN S1"/>
    <property type="match status" value="1"/>
</dbReference>
<reference evidence="10" key="1">
    <citation type="submission" date="2020-10" db="EMBL/GenBank/DDBJ databases">
        <authorList>
            <person name="Gilroy R."/>
        </authorList>
    </citation>
    <scope>NUCLEOTIDE SEQUENCE</scope>
    <source>
        <strain evidence="10">ChiGjej3B3-5194</strain>
    </source>
</reference>
<dbReference type="PANTHER" id="PTHR10724:SF7">
    <property type="entry name" value="SMALL RIBOSOMAL SUBUNIT PROTEIN BS1C"/>
    <property type="match status" value="1"/>
</dbReference>
<evidence type="ECO:0000256" key="8">
    <source>
        <dbReference type="ARBA" id="ARBA00035517"/>
    </source>
</evidence>
<reference evidence="10" key="2">
    <citation type="journal article" date="2021" name="PeerJ">
        <title>Extensive microbial diversity within the chicken gut microbiome revealed by metagenomics and culture.</title>
        <authorList>
            <person name="Gilroy R."/>
            <person name="Ravi A."/>
            <person name="Getino M."/>
            <person name="Pursley I."/>
            <person name="Horton D.L."/>
            <person name="Alikhan N.F."/>
            <person name="Baker D."/>
            <person name="Gharbi K."/>
            <person name="Hall N."/>
            <person name="Watson M."/>
            <person name="Adriaenssens E.M."/>
            <person name="Foster-Nyarko E."/>
            <person name="Jarju S."/>
            <person name="Secka A."/>
            <person name="Antonio M."/>
            <person name="Oren A."/>
            <person name="Chaudhuri R.R."/>
            <person name="La Ragione R."/>
            <person name="Hildebrand F."/>
            <person name="Pallen M.J."/>
        </authorList>
    </citation>
    <scope>NUCLEOTIDE SEQUENCE</scope>
    <source>
        <strain evidence="10">ChiGjej3B3-5194</strain>
    </source>
</reference>
<dbReference type="FunFam" id="2.40.50.140:FF:000103">
    <property type="entry name" value="protein RRP5 homolog"/>
    <property type="match status" value="1"/>
</dbReference>
<name>A0A9D1FH63_9PROT</name>
<dbReference type="Gene3D" id="2.40.50.140">
    <property type="entry name" value="Nucleic acid-binding proteins"/>
    <property type="match status" value="6"/>
</dbReference>
<keyword evidence="2" id="KW-0677">Repeat</keyword>
<evidence type="ECO:0000256" key="6">
    <source>
        <dbReference type="ARBA" id="ARBA00025604"/>
    </source>
</evidence>
<dbReference type="Pfam" id="PF00575">
    <property type="entry name" value="S1"/>
    <property type="match status" value="5"/>
</dbReference>
<dbReference type="NCBIfam" id="NF004952">
    <property type="entry name" value="PRK06299.1-2"/>
    <property type="match status" value="1"/>
</dbReference>
<accession>A0A9D1FH63</accession>
<feature type="domain" description="S1 motif" evidence="9">
    <location>
        <begin position="289"/>
        <end position="359"/>
    </location>
</feature>
<comment type="similarity">
    <text evidence="1">Belongs to the bacterial ribosomal protein bS1 family.</text>
</comment>
<dbReference type="PROSITE" id="PS50126">
    <property type="entry name" value="S1"/>
    <property type="match status" value="6"/>
</dbReference>
<proteinExistence type="inferred from homology"/>
<dbReference type="CDD" id="cd05688">
    <property type="entry name" value="S1_RPS1_repeat_ec3"/>
    <property type="match status" value="1"/>
</dbReference>
<dbReference type="InterPro" id="IPR012340">
    <property type="entry name" value="NA-bd_OB-fold"/>
</dbReference>
<feature type="domain" description="S1 motif" evidence="9">
    <location>
        <begin position="462"/>
        <end position="529"/>
    </location>
</feature>
<dbReference type="SMART" id="SM00316">
    <property type="entry name" value="S1"/>
    <property type="match status" value="6"/>
</dbReference>
<dbReference type="InterPro" id="IPR035104">
    <property type="entry name" value="Ribosomal_protein_S1-like"/>
</dbReference>
<dbReference type="GO" id="GO:0003729">
    <property type="term" value="F:mRNA binding"/>
    <property type="evidence" value="ECO:0007669"/>
    <property type="project" value="TreeGrafter"/>
</dbReference>
<dbReference type="CDD" id="cd04465">
    <property type="entry name" value="S1_RPS1_repeat_ec2_hs2"/>
    <property type="match status" value="1"/>
</dbReference>
<feature type="domain" description="S1 motif" evidence="9">
    <location>
        <begin position="376"/>
        <end position="446"/>
    </location>
</feature>
<evidence type="ECO:0000256" key="3">
    <source>
        <dbReference type="ARBA" id="ARBA00022884"/>
    </source>
</evidence>